<dbReference type="Pfam" id="PF09685">
    <property type="entry name" value="MamF_MmsF"/>
    <property type="match status" value="1"/>
</dbReference>
<keyword evidence="2 5" id="KW-0812">Transmembrane</keyword>
<evidence type="ECO:0000256" key="5">
    <source>
        <dbReference type="SAM" id="Phobius"/>
    </source>
</evidence>
<dbReference type="RefSeq" id="WP_379046023.1">
    <property type="nucleotide sequence ID" value="NZ_JBHULZ010000026.1"/>
</dbReference>
<comment type="caution">
    <text evidence="6">The sequence shown here is derived from an EMBL/GenBank/DDBJ whole genome shotgun (WGS) entry which is preliminary data.</text>
</comment>
<proteinExistence type="predicted"/>
<comment type="subcellular location">
    <subcellularLocation>
        <location evidence="1">Membrane</location>
        <topology evidence="1">Multi-pass membrane protein</topology>
    </subcellularLocation>
</comment>
<gene>
    <name evidence="6" type="ORF">ACFSQ0_06805</name>
</gene>
<keyword evidence="4 5" id="KW-0472">Membrane</keyword>
<keyword evidence="3 5" id="KW-1133">Transmembrane helix</keyword>
<protein>
    <submittedName>
        <fullName evidence="6">DUF4870 domain-containing protein</fullName>
    </submittedName>
</protein>
<feature type="transmembrane region" description="Helical" evidence="5">
    <location>
        <begin position="68"/>
        <end position="88"/>
    </location>
</feature>
<dbReference type="Proteomes" id="UP001597357">
    <property type="component" value="Unassembled WGS sequence"/>
</dbReference>
<organism evidence="6 7">
    <name type="scientific">Mesonia sediminis</name>
    <dbReference type="NCBI Taxonomy" id="1703946"/>
    <lineage>
        <taxon>Bacteria</taxon>
        <taxon>Pseudomonadati</taxon>
        <taxon>Bacteroidota</taxon>
        <taxon>Flavobacteriia</taxon>
        <taxon>Flavobacteriales</taxon>
        <taxon>Flavobacteriaceae</taxon>
        <taxon>Mesonia</taxon>
    </lineage>
</organism>
<dbReference type="EMBL" id="JBHULZ010000026">
    <property type="protein sequence ID" value="MFD2697697.1"/>
    <property type="molecule type" value="Genomic_DNA"/>
</dbReference>
<feature type="transmembrane region" description="Helical" evidence="5">
    <location>
        <begin position="94"/>
        <end position="118"/>
    </location>
</feature>
<evidence type="ECO:0000256" key="4">
    <source>
        <dbReference type="ARBA" id="ARBA00023136"/>
    </source>
</evidence>
<evidence type="ECO:0000256" key="3">
    <source>
        <dbReference type="ARBA" id="ARBA00022989"/>
    </source>
</evidence>
<name>A0ABW5SEX8_9FLAO</name>
<dbReference type="InterPro" id="IPR019109">
    <property type="entry name" value="MamF_MmsF"/>
</dbReference>
<feature type="transmembrane region" description="Helical" evidence="5">
    <location>
        <begin position="20"/>
        <end position="47"/>
    </location>
</feature>
<sequence length="149" mass="17197">MYLKTETRIYESECERASNAYLMSLVGIIVGLPLPIINVIATFFYLLSQRKSTFFVRWHATQALMSQLVLVPFNSILLISTIICIQTDVGPLKIFYWFYLGFVLLLNLIEFIFTIVIADRVRKGHHMRWPILASITDSLVSKNQYSNSL</sequence>
<evidence type="ECO:0000313" key="6">
    <source>
        <dbReference type="EMBL" id="MFD2697697.1"/>
    </source>
</evidence>
<keyword evidence="7" id="KW-1185">Reference proteome</keyword>
<reference evidence="7" key="1">
    <citation type="journal article" date="2019" name="Int. J. Syst. Evol. Microbiol.">
        <title>The Global Catalogue of Microorganisms (GCM) 10K type strain sequencing project: providing services to taxonomists for standard genome sequencing and annotation.</title>
        <authorList>
            <consortium name="The Broad Institute Genomics Platform"/>
            <consortium name="The Broad Institute Genome Sequencing Center for Infectious Disease"/>
            <person name="Wu L."/>
            <person name="Ma J."/>
        </authorList>
    </citation>
    <scope>NUCLEOTIDE SEQUENCE [LARGE SCALE GENOMIC DNA]</scope>
    <source>
        <strain evidence="7">KCTC 42255</strain>
    </source>
</reference>
<evidence type="ECO:0000256" key="2">
    <source>
        <dbReference type="ARBA" id="ARBA00022692"/>
    </source>
</evidence>
<evidence type="ECO:0000313" key="7">
    <source>
        <dbReference type="Proteomes" id="UP001597357"/>
    </source>
</evidence>
<accession>A0ABW5SEX8</accession>
<evidence type="ECO:0000256" key="1">
    <source>
        <dbReference type="ARBA" id="ARBA00004141"/>
    </source>
</evidence>